<dbReference type="InterPro" id="IPR047057">
    <property type="entry name" value="MerR_fam"/>
</dbReference>
<evidence type="ECO:0000256" key="1">
    <source>
        <dbReference type="ARBA" id="ARBA00023125"/>
    </source>
</evidence>
<dbReference type="EMBL" id="PRLG01000003">
    <property type="protein sequence ID" value="PYY30966.1"/>
    <property type="molecule type" value="Genomic_DNA"/>
</dbReference>
<dbReference type="PRINTS" id="PR00040">
    <property type="entry name" value="HTHMERR"/>
</dbReference>
<dbReference type="GO" id="GO:0003700">
    <property type="term" value="F:DNA-binding transcription factor activity"/>
    <property type="evidence" value="ECO:0007669"/>
    <property type="project" value="InterPro"/>
</dbReference>
<dbReference type="AlphaFoldDB" id="A0A2W0CE12"/>
<reference evidence="3 4" key="1">
    <citation type="submission" date="2018-01" db="EMBL/GenBank/DDBJ databases">
        <title>Genome sequence of the PGP bacterium Paenibacillus illinoisensis E3.</title>
        <authorList>
            <person name="Rolli E."/>
            <person name="Marasco R."/>
            <person name="Bessem C."/>
            <person name="Michoud G."/>
            <person name="Gaiarsa S."/>
            <person name="Borin S."/>
            <person name="Daffonchio D."/>
        </authorList>
    </citation>
    <scope>NUCLEOTIDE SEQUENCE [LARGE SCALE GENOMIC DNA]</scope>
    <source>
        <strain evidence="3 4">E3</strain>
    </source>
</reference>
<dbReference type="InterPro" id="IPR009061">
    <property type="entry name" value="DNA-bd_dom_put_sf"/>
</dbReference>
<evidence type="ECO:0000313" key="3">
    <source>
        <dbReference type="EMBL" id="PYY30966.1"/>
    </source>
</evidence>
<organism evidence="3 4">
    <name type="scientific">Paenibacillus illinoisensis</name>
    <dbReference type="NCBI Taxonomy" id="59845"/>
    <lineage>
        <taxon>Bacteria</taxon>
        <taxon>Bacillati</taxon>
        <taxon>Bacillota</taxon>
        <taxon>Bacilli</taxon>
        <taxon>Bacillales</taxon>
        <taxon>Paenibacillaceae</taxon>
        <taxon>Paenibacillus</taxon>
    </lineage>
</organism>
<dbReference type="InterPro" id="IPR000551">
    <property type="entry name" value="MerR-type_HTH_dom"/>
</dbReference>
<sequence>MKESYFIGEFSKLTGIPVRTLHYYEERGLLKPQRQESGHRVYKTEDMVELEKILTLKSLGFTLTQIDELLKLPKYDQTLVEMLKMQQQELKVKLGRIEESLELIGRMTSIVQTEGHLEHSLLFSLIRNMNLEDLQREWVANHLSEFTEQTLFDRSAEAVKKMDAETIRFFRDVKRLSEGPSDSHEAETVIGGYVGWVMNYIDQKAIDNFRKLDEEHYNELDHLVEMPFNERESIWLEKAMEHYFSKYRLIEQGKLKLKSKECTSDGCSMA</sequence>
<dbReference type="EC" id="1.7.1.13" evidence="3"/>
<proteinExistence type="predicted"/>
<protein>
    <submittedName>
        <fullName evidence="3">Transcriptional activator of multidrug-efflux transporter protein</fullName>
        <ecNumber evidence="3">1.7.1.13</ecNumber>
    </submittedName>
</protein>
<dbReference type="Gene3D" id="1.10.1660.10">
    <property type="match status" value="1"/>
</dbReference>
<evidence type="ECO:0000313" key="4">
    <source>
        <dbReference type="Proteomes" id="UP000247459"/>
    </source>
</evidence>
<dbReference type="GO" id="GO:0033739">
    <property type="term" value="F:preQ1 synthase activity"/>
    <property type="evidence" value="ECO:0007669"/>
    <property type="project" value="UniProtKB-EC"/>
</dbReference>
<name>A0A2W0CE12_9BACL</name>
<dbReference type="Pfam" id="PF13411">
    <property type="entry name" value="MerR_1"/>
    <property type="match status" value="1"/>
</dbReference>
<keyword evidence="1" id="KW-0238">DNA-binding</keyword>
<dbReference type="PROSITE" id="PS50937">
    <property type="entry name" value="HTH_MERR_2"/>
    <property type="match status" value="1"/>
</dbReference>
<dbReference type="SMART" id="SM00422">
    <property type="entry name" value="HTH_MERR"/>
    <property type="match status" value="1"/>
</dbReference>
<dbReference type="PANTHER" id="PTHR30204:SF96">
    <property type="entry name" value="CHROMOSOME-ANCHORING PROTEIN RACA"/>
    <property type="match status" value="1"/>
</dbReference>
<feature type="domain" description="HTH merR-type" evidence="2">
    <location>
        <begin position="4"/>
        <end position="72"/>
    </location>
</feature>
<evidence type="ECO:0000259" key="2">
    <source>
        <dbReference type="PROSITE" id="PS50937"/>
    </source>
</evidence>
<keyword evidence="3" id="KW-0560">Oxidoreductase</keyword>
<dbReference type="SUPFAM" id="SSF46955">
    <property type="entry name" value="Putative DNA-binding domain"/>
    <property type="match status" value="1"/>
</dbReference>
<dbReference type="PANTHER" id="PTHR30204">
    <property type="entry name" value="REDOX-CYCLING DRUG-SENSING TRANSCRIPTIONAL ACTIVATOR SOXR"/>
    <property type="match status" value="1"/>
</dbReference>
<comment type="caution">
    <text evidence="3">The sequence shown here is derived from an EMBL/GenBank/DDBJ whole genome shotgun (WGS) entry which is preliminary data.</text>
</comment>
<dbReference type="CDD" id="cd01106">
    <property type="entry name" value="HTH_TipAL-Mta"/>
    <property type="match status" value="1"/>
</dbReference>
<dbReference type="RefSeq" id="WP_181429665.1">
    <property type="nucleotide sequence ID" value="NZ_PRLG01000003.1"/>
</dbReference>
<dbReference type="Gene3D" id="6.10.250.360">
    <property type="match status" value="1"/>
</dbReference>
<dbReference type="Proteomes" id="UP000247459">
    <property type="component" value="Unassembled WGS sequence"/>
</dbReference>
<dbReference type="GO" id="GO:0003677">
    <property type="term" value="F:DNA binding"/>
    <property type="evidence" value="ECO:0007669"/>
    <property type="project" value="UniProtKB-KW"/>
</dbReference>
<gene>
    <name evidence="3" type="ORF">PIL02S_00513</name>
</gene>
<accession>A0A2W0CE12</accession>